<dbReference type="PANTHER" id="PTHR43570:SF16">
    <property type="entry name" value="ALDEHYDE DEHYDROGENASE TYPE III, ISOFORM Q"/>
    <property type="match status" value="1"/>
</dbReference>
<dbReference type="GO" id="GO:0006081">
    <property type="term" value="P:aldehyde metabolic process"/>
    <property type="evidence" value="ECO:0007669"/>
    <property type="project" value="InterPro"/>
</dbReference>
<dbReference type="FunFam" id="3.40.605.10:FF:000004">
    <property type="entry name" value="Aldehyde dehydrogenase"/>
    <property type="match status" value="1"/>
</dbReference>
<dbReference type="STRING" id="865937.Gilli_3398"/>
<evidence type="ECO:0000256" key="2">
    <source>
        <dbReference type="ARBA" id="ARBA00023002"/>
    </source>
</evidence>
<dbReference type="FunFam" id="3.40.309.10:FF:000025">
    <property type="entry name" value="Aldehyde dehydrogenase"/>
    <property type="match status" value="1"/>
</dbReference>
<evidence type="ECO:0000256" key="7">
    <source>
        <dbReference type="RuleBase" id="RU003345"/>
    </source>
</evidence>
<evidence type="ECO:0000259" key="8">
    <source>
        <dbReference type="Pfam" id="PF00171"/>
    </source>
</evidence>
<dbReference type="Proteomes" id="UP000003844">
    <property type="component" value="Unassembled WGS sequence"/>
</dbReference>
<evidence type="ECO:0000256" key="3">
    <source>
        <dbReference type="ARBA" id="ARBA00023027"/>
    </source>
</evidence>
<dbReference type="PANTHER" id="PTHR43570">
    <property type="entry name" value="ALDEHYDE DEHYDROGENASE"/>
    <property type="match status" value="1"/>
</dbReference>
<keyword evidence="3" id="KW-0520">NAD</keyword>
<comment type="similarity">
    <text evidence="1 4 7">Belongs to the aldehyde dehydrogenase family.</text>
</comment>
<dbReference type="Gene3D" id="3.40.309.10">
    <property type="entry name" value="Aldehyde Dehydrogenase, Chain A, domain 2"/>
    <property type="match status" value="1"/>
</dbReference>
<reference evidence="10" key="1">
    <citation type="journal article" date="2012" name="Stand. Genomic Sci.">
        <title>Genome sequence of the Antarctic rhodopsins-containing flavobacterium Gillisia limnaea type strain (R-8282(T)).</title>
        <authorList>
            <person name="Riedel T."/>
            <person name="Held B."/>
            <person name="Nolan M."/>
            <person name="Lucas S."/>
            <person name="Lapidus A."/>
            <person name="Tice H."/>
            <person name="Del Rio T.G."/>
            <person name="Cheng J.F."/>
            <person name="Han C."/>
            <person name="Tapia R."/>
            <person name="Goodwin L.A."/>
            <person name="Pitluck S."/>
            <person name="Liolios K."/>
            <person name="Mavromatis K."/>
            <person name="Pagani I."/>
            <person name="Ivanova N."/>
            <person name="Mikhailova N."/>
            <person name="Pati A."/>
            <person name="Chen A."/>
            <person name="Palaniappan K."/>
            <person name="Land M."/>
            <person name="Rohde M."/>
            <person name="Tindall B.J."/>
            <person name="Detter J.C."/>
            <person name="Goker M."/>
            <person name="Bristow J."/>
            <person name="Eisen J.A."/>
            <person name="Markowitz V."/>
            <person name="Hugenholtz P."/>
            <person name="Kyrpides N.C."/>
            <person name="Klenk H.P."/>
            <person name="Woyke T."/>
        </authorList>
    </citation>
    <scope>NUCLEOTIDE SEQUENCE [LARGE SCALE GENOMIC DNA]</scope>
    <source>
        <strain evidence="10">DSM 15749 / LMG 21470 / R-8282</strain>
    </source>
</reference>
<dbReference type="OrthoDB" id="9762913at2"/>
<dbReference type="eggNOG" id="COG1012">
    <property type="taxonomic scope" value="Bacteria"/>
</dbReference>
<evidence type="ECO:0000313" key="9">
    <source>
        <dbReference type="EMBL" id="EHQ03998.1"/>
    </source>
</evidence>
<name>H2BVP2_GILLR</name>
<keyword evidence="10" id="KW-1185">Reference proteome</keyword>
<feature type="active site" evidence="5">
    <location>
        <position position="249"/>
    </location>
</feature>
<dbReference type="PROSITE" id="PS00687">
    <property type="entry name" value="ALDEHYDE_DEHYDR_GLU"/>
    <property type="match status" value="1"/>
</dbReference>
<dbReference type="InterPro" id="IPR029510">
    <property type="entry name" value="Ald_DH_CS_GLU"/>
</dbReference>
<dbReference type="InterPro" id="IPR012394">
    <property type="entry name" value="Aldehyde_DH_NAD(P)"/>
</dbReference>
<dbReference type="SUPFAM" id="SSF53720">
    <property type="entry name" value="ALDH-like"/>
    <property type="match status" value="1"/>
</dbReference>
<dbReference type="CDD" id="cd07136">
    <property type="entry name" value="ALDH_YwdH-P39616"/>
    <property type="match status" value="1"/>
</dbReference>
<dbReference type="GO" id="GO:0004029">
    <property type="term" value="F:aldehyde dehydrogenase (NAD+) activity"/>
    <property type="evidence" value="ECO:0007669"/>
    <property type="project" value="TreeGrafter"/>
</dbReference>
<gene>
    <name evidence="9" type="ORF">Gilli_3398</name>
</gene>
<accession>H2BVP2</accession>
<feature type="domain" description="Aldehyde dehydrogenase" evidence="8">
    <location>
        <begin position="10"/>
        <end position="435"/>
    </location>
</feature>
<feature type="active site" evidence="5 6">
    <location>
        <position position="215"/>
    </location>
</feature>
<dbReference type="PIRSF" id="PIRSF036492">
    <property type="entry name" value="ALDH"/>
    <property type="match status" value="1"/>
</dbReference>
<keyword evidence="2 4" id="KW-0560">Oxidoreductase</keyword>
<dbReference type="RefSeq" id="WP_006990301.1">
    <property type="nucleotide sequence ID" value="NZ_JH594606.1"/>
</dbReference>
<dbReference type="Pfam" id="PF00171">
    <property type="entry name" value="Aldedh"/>
    <property type="match status" value="1"/>
</dbReference>
<dbReference type="InterPro" id="IPR016161">
    <property type="entry name" value="Ald_DH/histidinol_DH"/>
</dbReference>
<evidence type="ECO:0000256" key="5">
    <source>
        <dbReference type="PIRSR" id="PIRSR036492-1"/>
    </source>
</evidence>
<dbReference type="HOGENOM" id="CLU_005391_3_1_10"/>
<evidence type="ECO:0000256" key="6">
    <source>
        <dbReference type="PROSITE-ProRule" id="PRU10007"/>
    </source>
</evidence>
<evidence type="ECO:0000256" key="1">
    <source>
        <dbReference type="ARBA" id="ARBA00009986"/>
    </source>
</evidence>
<organism evidence="9 10">
    <name type="scientific">Gillisia limnaea (strain DSM 15749 / LMG 21470 / R-8282)</name>
    <dbReference type="NCBI Taxonomy" id="865937"/>
    <lineage>
        <taxon>Bacteria</taxon>
        <taxon>Pseudomonadati</taxon>
        <taxon>Bacteroidota</taxon>
        <taxon>Flavobacteriia</taxon>
        <taxon>Flavobacteriales</taxon>
        <taxon>Flavobacteriaceae</taxon>
        <taxon>Gillisia</taxon>
    </lineage>
</organism>
<dbReference type="InterPro" id="IPR015590">
    <property type="entry name" value="Aldehyde_DH_dom"/>
</dbReference>
<dbReference type="InterPro" id="IPR016162">
    <property type="entry name" value="Ald_DH_N"/>
</dbReference>
<dbReference type="InterPro" id="IPR016163">
    <property type="entry name" value="Ald_DH_C"/>
</dbReference>
<proteinExistence type="inferred from homology"/>
<dbReference type="AlphaFoldDB" id="H2BVP2"/>
<protein>
    <recommendedName>
        <fullName evidence="4">Aldehyde dehydrogenase</fullName>
    </recommendedName>
</protein>
<dbReference type="EMBL" id="JH594606">
    <property type="protein sequence ID" value="EHQ03998.1"/>
    <property type="molecule type" value="Genomic_DNA"/>
</dbReference>
<dbReference type="Gene3D" id="3.40.605.10">
    <property type="entry name" value="Aldehyde Dehydrogenase, Chain A, domain 1"/>
    <property type="match status" value="1"/>
</dbReference>
<sequence length="461" mass="52067">MAEISKNKIENIHKAQKAFQASHQTKSLDFRIDMLKKLKSAVSQYEERILEALWKDLHKSGEEAYLTEISILTQEIDFHIKNLKKWVKPQKVPNPVYLFPSTGRIYYEPLGVVLIIAPWNYPFQLMMNPLVGAIAAGCCAILKPSESTVHIAAVMDEMIHTTFDENYIALVQGDQEIGEYLLKQHFDKIFFTGSTKVGKIVMKAAAENITPVILELGGKSPGIVDENADIDLAAKRIAWGKTINSGQTCIAPDYLLVHHSVKEELIQKIPVYLEEMYGKDLQKSKYYARIVHQEAYDSLVDLLDKSKGNIRYSGTSSREELFLHPTIVDMTSPETDSLMQQEIFGPILPVITYTNLKEAISFINSGEKPLALYYFGKSKPAEEVIRKTSSGGVCINDTLMHIANHHLPFGGVGNSGFGRYHGKESFLAFSNQRAVLNSPTWMDIPFKYAPFKYFKFIKKFL</sequence>
<evidence type="ECO:0000313" key="10">
    <source>
        <dbReference type="Proteomes" id="UP000003844"/>
    </source>
</evidence>
<evidence type="ECO:0000256" key="4">
    <source>
        <dbReference type="PIRNR" id="PIRNR036492"/>
    </source>
</evidence>
<dbReference type="GO" id="GO:0005737">
    <property type="term" value="C:cytoplasm"/>
    <property type="evidence" value="ECO:0007669"/>
    <property type="project" value="TreeGrafter"/>
</dbReference>